<dbReference type="GeneID" id="41960856"/>
<feature type="region of interest" description="Disordered" evidence="1">
    <location>
        <begin position="28"/>
        <end position="60"/>
    </location>
</feature>
<organism evidence="2 3">
    <name type="scientific">Pyricularia grisea</name>
    <name type="common">Crabgrass-specific blast fungus</name>
    <name type="synonym">Magnaporthe grisea</name>
    <dbReference type="NCBI Taxonomy" id="148305"/>
    <lineage>
        <taxon>Eukaryota</taxon>
        <taxon>Fungi</taxon>
        <taxon>Dikarya</taxon>
        <taxon>Ascomycota</taxon>
        <taxon>Pezizomycotina</taxon>
        <taxon>Sordariomycetes</taxon>
        <taxon>Sordariomycetidae</taxon>
        <taxon>Magnaporthales</taxon>
        <taxon>Pyriculariaceae</taxon>
        <taxon>Pyricularia</taxon>
    </lineage>
</organism>
<reference evidence="2 3" key="1">
    <citation type="journal article" date="2019" name="Mol. Biol. Evol.">
        <title>Blast fungal genomes show frequent chromosomal changes, gene gains and losses, and effector gene turnover.</title>
        <authorList>
            <person name="Gomez Luciano L.B."/>
            <person name="Jason Tsai I."/>
            <person name="Chuma I."/>
            <person name="Tosa Y."/>
            <person name="Chen Y.H."/>
            <person name="Li J.Y."/>
            <person name="Li M.Y."/>
            <person name="Jade Lu M.Y."/>
            <person name="Nakayashiki H."/>
            <person name="Li W.H."/>
        </authorList>
    </citation>
    <scope>NUCLEOTIDE SEQUENCE [LARGE SCALE GENOMIC DNA]</scope>
    <source>
        <strain evidence="2 3">NI907</strain>
    </source>
</reference>
<proteinExistence type="predicted"/>
<name>A0A6P8B7C9_PYRGI</name>
<sequence length="74" mass="8424">MADQLLSYVICLVMDVRHDCRIGRRDPARCLTRQGPSSPTTHKDMSVKRRSQQPLAFTPASPDRLCRTARCHNT</sequence>
<evidence type="ECO:0000256" key="1">
    <source>
        <dbReference type="SAM" id="MobiDB-lite"/>
    </source>
</evidence>
<dbReference type="AlphaFoldDB" id="A0A6P8B7C9"/>
<dbReference type="KEGG" id="pgri:PgNI_05918"/>
<accession>A0A6P8B7C9</accession>
<evidence type="ECO:0000313" key="3">
    <source>
        <dbReference type="RefSeq" id="XP_030982924.1"/>
    </source>
</evidence>
<dbReference type="RefSeq" id="XP_030982924.1">
    <property type="nucleotide sequence ID" value="XM_031125947.1"/>
</dbReference>
<evidence type="ECO:0000313" key="2">
    <source>
        <dbReference type="Proteomes" id="UP000515153"/>
    </source>
</evidence>
<reference evidence="3" key="3">
    <citation type="submission" date="2025-08" db="UniProtKB">
        <authorList>
            <consortium name="RefSeq"/>
        </authorList>
    </citation>
    <scope>IDENTIFICATION</scope>
    <source>
        <strain evidence="3">NI907</strain>
    </source>
</reference>
<gene>
    <name evidence="3" type="ORF">PgNI_05918</name>
</gene>
<keyword evidence="2" id="KW-1185">Reference proteome</keyword>
<reference evidence="3" key="2">
    <citation type="submission" date="2019-10" db="EMBL/GenBank/DDBJ databases">
        <authorList>
            <consortium name="NCBI Genome Project"/>
        </authorList>
    </citation>
    <scope>NUCLEOTIDE SEQUENCE</scope>
    <source>
        <strain evidence="3">NI907</strain>
    </source>
</reference>
<dbReference type="Proteomes" id="UP000515153">
    <property type="component" value="Chromosome I"/>
</dbReference>
<protein>
    <submittedName>
        <fullName evidence="3">Uncharacterized protein</fullName>
    </submittedName>
</protein>